<dbReference type="OrthoDB" id="9777703at2"/>
<keyword evidence="2" id="KW-1185">Reference proteome</keyword>
<protein>
    <submittedName>
        <fullName evidence="1">CRISPR-associated DxTHG motif protein</fullName>
    </submittedName>
</protein>
<name>A0A845L4K5_9FIRM</name>
<dbReference type="Proteomes" id="UP000463470">
    <property type="component" value="Unassembled WGS sequence"/>
</dbReference>
<reference evidence="1 2" key="1">
    <citation type="submission" date="2020-01" db="EMBL/GenBank/DDBJ databases">
        <title>Whole-genome sequence of Heliobacterium undosum DSM 13378.</title>
        <authorList>
            <person name="Kyndt J.A."/>
            <person name="Meyer T.E."/>
        </authorList>
    </citation>
    <scope>NUCLEOTIDE SEQUENCE [LARGE SCALE GENOMIC DNA]</scope>
    <source>
        <strain evidence="1 2">DSM 13378</strain>
    </source>
</reference>
<sequence length="448" mass="51234">MDNRVLLTSLGNNPKTKTYHWGDKSAVACQSPAALLKLLPDERRPEEVIVLVTPEAARITLPRFEKELNLPGLKLRPVQIPLGRSEAELWKGLQAILQTVPANCQLTLDVTHAFRSVAFLFFTAVFYLQALRGVTVQAAYYGMEEQPNSNDAFIVDISLLLEMVRWTYATRIFLDTGEAKELSLLLAPFSGNSGANADDKINPTNASDYEAVVKLRHTLNRVSDAYMRALPVEFGIEAAELAELLEKPLPEHLHARLPLPEELFGEVHRHFAERKLPLTTEELSIEKAQIKKRLALDEAEIRRQVSLIDAYLENDHVNHAAGLMREWIITVVYWHRNKNTQGLVSEYLKAASHDRRFSREYIEGRLALLEDAYIKGSTVIPLTANQKWLAEAWRMIRLYRNDLHHHGFGERYVNFQQGRKKLEKVWVELKASWMSPDKWITEQNISRG</sequence>
<comment type="caution">
    <text evidence="1">The sequence shown here is derived from an EMBL/GenBank/DDBJ whole genome shotgun (WGS) entry which is preliminary data.</text>
</comment>
<evidence type="ECO:0000313" key="1">
    <source>
        <dbReference type="EMBL" id="MZP30626.1"/>
    </source>
</evidence>
<gene>
    <name evidence="1" type="ORF">GTO91_12970</name>
</gene>
<organism evidence="1 2">
    <name type="scientific">Heliomicrobium undosum</name>
    <dbReference type="NCBI Taxonomy" id="121734"/>
    <lineage>
        <taxon>Bacteria</taxon>
        <taxon>Bacillati</taxon>
        <taxon>Bacillota</taxon>
        <taxon>Clostridia</taxon>
        <taxon>Eubacteriales</taxon>
        <taxon>Heliobacteriaceae</taxon>
        <taxon>Heliomicrobium</taxon>
    </lineage>
</organism>
<dbReference type="EMBL" id="WXEY01000016">
    <property type="protein sequence ID" value="MZP30626.1"/>
    <property type="molecule type" value="Genomic_DNA"/>
</dbReference>
<proteinExistence type="predicted"/>
<dbReference type="RefSeq" id="WP_161259147.1">
    <property type="nucleotide sequence ID" value="NZ_WXEY01000016.1"/>
</dbReference>
<accession>A0A845L4K5</accession>
<dbReference type="NCBIfam" id="TIGR02549">
    <property type="entry name" value="CRISPR_DxTHG"/>
    <property type="match status" value="1"/>
</dbReference>
<dbReference type="AlphaFoldDB" id="A0A845L4K5"/>
<dbReference type="InterPro" id="IPR013383">
    <property type="entry name" value="CRISPR-assoc_prot_DxTHG_CS"/>
</dbReference>
<evidence type="ECO:0000313" key="2">
    <source>
        <dbReference type="Proteomes" id="UP000463470"/>
    </source>
</evidence>